<dbReference type="EMBL" id="BIFQ01000002">
    <property type="protein sequence ID" value="GCE08730.1"/>
    <property type="molecule type" value="Genomic_DNA"/>
</dbReference>
<feature type="domain" description="N-acetyltransferase" evidence="1">
    <location>
        <begin position="1"/>
        <end position="147"/>
    </location>
</feature>
<organism evidence="2 3">
    <name type="scientific">Dictyobacter aurantiacus</name>
    <dbReference type="NCBI Taxonomy" id="1936993"/>
    <lineage>
        <taxon>Bacteria</taxon>
        <taxon>Bacillati</taxon>
        <taxon>Chloroflexota</taxon>
        <taxon>Ktedonobacteria</taxon>
        <taxon>Ktedonobacterales</taxon>
        <taxon>Dictyobacteraceae</taxon>
        <taxon>Dictyobacter</taxon>
    </lineage>
</organism>
<name>A0A401ZPJ2_9CHLR</name>
<accession>A0A401ZPJ2</accession>
<dbReference type="OrthoDB" id="9787920at2"/>
<proteinExistence type="predicted"/>
<dbReference type="InterPro" id="IPR000182">
    <property type="entry name" value="GNAT_dom"/>
</dbReference>
<dbReference type="SUPFAM" id="SSF55729">
    <property type="entry name" value="Acyl-CoA N-acyltransferases (Nat)"/>
    <property type="match status" value="1"/>
</dbReference>
<keyword evidence="3" id="KW-1185">Reference proteome</keyword>
<dbReference type="Pfam" id="PF00583">
    <property type="entry name" value="Acetyltransf_1"/>
    <property type="match status" value="1"/>
</dbReference>
<dbReference type="AlphaFoldDB" id="A0A401ZPJ2"/>
<keyword evidence="2" id="KW-0808">Transferase</keyword>
<dbReference type="RefSeq" id="WP_126601231.1">
    <property type="nucleotide sequence ID" value="NZ_BIFQ01000002.1"/>
</dbReference>
<evidence type="ECO:0000313" key="2">
    <source>
        <dbReference type="EMBL" id="GCE08730.1"/>
    </source>
</evidence>
<dbReference type="Proteomes" id="UP000287224">
    <property type="component" value="Unassembled WGS sequence"/>
</dbReference>
<comment type="caution">
    <text evidence="2">The sequence shown here is derived from an EMBL/GenBank/DDBJ whole genome shotgun (WGS) entry which is preliminary data.</text>
</comment>
<dbReference type="PROSITE" id="PS51186">
    <property type="entry name" value="GNAT"/>
    <property type="match status" value="1"/>
</dbReference>
<dbReference type="InterPro" id="IPR016181">
    <property type="entry name" value="Acyl_CoA_acyltransferase"/>
</dbReference>
<dbReference type="GO" id="GO:0016747">
    <property type="term" value="F:acyltransferase activity, transferring groups other than amino-acyl groups"/>
    <property type="evidence" value="ECO:0007669"/>
    <property type="project" value="InterPro"/>
</dbReference>
<gene>
    <name evidence="2" type="ORF">KDAU_60590</name>
</gene>
<protein>
    <submittedName>
        <fullName evidence="2">N-acetyltransferase</fullName>
    </submittedName>
</protein>
<sequence>MNYKVSVTQGEQEQFASFIHEQIKEFNNQRSPHHKAARAKGAVKQINAIVTDEQGQWLGGLAAEQYWNWLEINDFWLPEELRNHGLGSSLLAQVEQLGRENGAQKVLLTTFEFQGRTFYERHGYKVVGIVEDYPPGSCYYTMVKNLS</sequence>
<evidence type="ECO:0000259" key="1">
    <source>
        <dbReference type="PROSITE" id="PS51186"/>
    </source>
</evidence>
<evidence type="ECO:0000313" key="3">
    <source>
        <dbReference type="Proteomes" id="UP000287224"/>
    </source>
</evidence>
<dbReference type="Gene3D" id="3.40.630.30">
    <property type="match status" value="1"/>
</dbReference>
<reference evidence="3" key="1">
    <citation type="submission" date="2018-12" db="EMBL/GenBank/DDBJ databases">
        <title>Tengunoibacter tsumagoiensis gen. nov., sp. nov., Dictyobacter kobayashii sp. nov., D. alpinus sp. nov., and D. joshuensis sp. nov. and description of Dictyobacteraceae fam. nov. within the order Ktedonobacterales isolated from Tengu-no-mugimeshi.</title>
        <authorList>
            <person name="Wang C.M."/>
            <person name="Zheng Y."/>
            <person name="Sakai Y."/>
            <person name="Toyoda A."/>
            <person name="Minakuchi Y."/>
            <person name="Abe K."/>
            <person name="Yokota A."/>
            <person name="Yabe S."/>
        </authorList>
    </citation>
    <scope>NUCLEOTIDE SEQUENCE [LARGE SCALE GENOMIC DNA]</scope>
    <source>
        <strain evidence="3">S-27</strain>
    </source>
</reference>